<evidence type="ECO:0000256" key="6">
    <source>
        <dbReference type="HAMAP-Rule" id="MF_01661"/>
    </source>
</evidence>
<dbReference type="Proteomes" id="UP000049127">
    <property type="component" value="Unassembled WGS sequence"/>
</dbReference>
<dbReference type="HAMAP" id="MF_01661">
    <property type="entry name" value="D_rib_pyranase"/>
    <property type="match status" value="1"/>
</dbReference>
<dbReference type="InterPro" id="IPR023750">
    <property type="entry name" value="RbsD-like_sf"/>
</dbReference>
<dbReference type="UniPathway" id="UPA00916">
    <property type="reaction ID" value="UER00888"/>
</dbReference>
<dbReference type="InterPro" id="IPR007721">
    <property type="entry name" value="RbsD_FucU"/>
</dbReference>
<evidence type="ECO:0000256" key="2">
    <source>
        <dbReference type="ARBA" id="ARBA00012862"/>
    </source>
</evidence>
<dbReference type="AlphaFoldDB" id="A0A0A8VV58"/>
<evidence type="ECO:0000313" key="9">
    <source>
        <dbReference type="Proteomes" id="UP000049127"/>
    </source>
</evidence>
<evidence type="ECO:0000313" key="10">
    <source>
        <dbReference type="Proteomes" id="UP000049685"/>
    </source>
</evidence>
<feature type="binding site" evidence="6">
    <location>
        <position position="98"/>
    </location>
    <ligand>
        <name>substrate</name>
    </ligand>
</feature>
<dbReference type="GO" id="GO:0048029">
    <property type="term" value="F:monosaccharide binding"/>
    <property type="evidence" value="ECO:0007669"/>
    <property type="project" value="InterPro"/>
</dbReference>
<dbReference type="EC" id="5.4.99.62" evidence="2 6"/>
<accession>A0A0A8VV58</accession>
<name>A0A0A8VV58_PARSO</name>
<dbReference type="NCBIfam" id="NF008761">
    <property type="entry name" value="PRK11797.1"/>
    <property type="match status" value="1"/>
</dbReference>
<keyword evidence="3 6" id="KW-0963">Cytoplasm</keyword>
<dbReference type="EMBL" id="CEKZ01000003">
    <property type="protein sequence ID" value="CEQ03750.1"/>
    <property type="molecule type" value="Genomic_DNA"/>
</dbReference>
<reference evidence="7" key="2">
    <citation type="submission" date="2015-01" db="EMBL/GenBank/DDBJ databases">
        <authorList>
            <person name="Aslett M.A."/>
            <person name="De Silva N."/>
        </authorList>
    </citation>
    <scope>NUCLEOTIDE SEQUENCE</scope>
    <source>
        <strain evidence="7">UMC4404</strain>
    </source>
</reference>
<sequence>MKKGKLLNSEISSVISQMGHTDSLTIGDCGLPIPKDVKRIDLALKYGVPTFLDTLDTVLEELCVEEIIIAVEIKEAADEMYNEILKRFEDIKVTMVEHEEFKKLTKNSHAVIRTGECTPYSNIILKSGVVF</sequence>
<feature type="active site" description="Proton donor" evidence="6">
    <location>
        <position position="20"/>
    </location>
</feature>
<dbReference type="Pfam" id="PF05025">
    <property type="entry name" value="RbsD_FucU"/>
    <property type="match status" value="1"/>
</dbReference>
<organism evidence="8 9">
    <name type="scientific">Paraclostridium sordellii</name>
    <name type="common">Clostridium sordellii</name>
    <dbReference type="NCBI Taxonomy" id="1505"/>
    <lineage>
        <taxon>Bacteria</taxon>
        <taxon>Bacillati</taxon>
        <taxon>Bacillota</taxon>
        <taxon>Clostridia</taxon>
        <taxon>Peptostreptococcales</taxon>
        <taxon>Peptostreptococcaceae</taxon>
        <taxon>Paraclostridium</taxon>
    </lineage>
</organism>
<dbReference type="InterPro" id="IPR023064">
    <property type="entry name" value="D-ribose_pyranase"/>
</dbReference>
<feature type="binding site" evidence="6">
    <location>
        <position position="28"/>
    </location>
    <ligand>
        <name>substrate</name>
    </ligand>
</feature>
<keyword evidence="5 6" id="KW-0119">Carbohydrate metabolism</keyword>
<feature type="binding site" evidence="6">
    <location>
        <begin position="120"/>
        <end position="122"/>
    </location>
    <ligand>
        <name>substrate</name>
    </ligand>
</feature>
<keyword evidence="4 6" id="KW-0413">Isomerase</keyword>
<dbReference type="GO" id="GO:0016872">
    <property type="term" value="F:intramolecular lyase activity"/>
    <property type="evidence" value="ECO:0007669"/>
    <property type="project" value="UniProtKB-UniRule"/>
</dbReference>
<dbReference type="Proteomes" id="UP000049685">
    <property type="component" value="Unassembled WGS sequence"/>
</dbReference>
<evidence type="ECO:0000313" key="8">
    <source>
        <dbReference type="EMBL" id="CEQ03750.1"/>
    </source>
</evidence>
<evidence type="ECO:0000313" key="7">
    <source>
        <dbReference type="EMBL" id="CEO33485.1"/>
    </source>
</evidence>
<reference evidence="9 10" key="1">
    <citation type="submission" date="2015-01" db="EMBL/GenBank/DDBJ databases">
        <authorList>
            <person name="Aslett A.Martin."/>
            <person name="De Silva Nishadi"/>
        </authorList>
    </citation>
    <scope>NUCLEOTIDE SEQUENCE [LARGE SCALE GENOMIC DNA]</scope>
    <source>
        <strain evidence="8 9">R28058</strain>
        <strain evidence="10">UMC4404</strain>
    </source>
</reference>
<dbReference type="GO" id="GO:0062193">
    <property type="term" value="F:D-ribose pyranase activity"/>
    <property type="evidence" value="ECO:0007669"/>
    <property type="project" value="UniProtKB-EC"/>
</dbReference>
<dbReference type="SUPFAM" id="SSF102546">
    <property type="entry name" value="RbsD-like"/>
    <property type="match status" value="1"/>
</dbReference>
<dbReference type="PANTHER" id="PTHR37831:SF1">
    <property type="entry name" value="D-RIBOSE PYRANASE"/>
    <property type="match status" value="1"/>
</dbReference>
<comment type="similarity">
    <text evidence="6">Belongs to the RbsD / FucU family. RbsD subfamily.</text>
</comment>
<comment type="catalytic activity">
    <reaction evidence="1 6">
        <text>beta-D-ribopyranose = beta-D-ribofuranose</text>
        <dbReference type="Rhea" id="RHEA:25432"/>
        <dbReference type="ChEBI" id="CHEBI:27476"/>
        <dbReference type="ChEBI" id="CHEBI:47002"/>
        <dbReference type="EC" id="5.4.99.62"/>
    </reaction>
</comment>
<comment type="subcellular location">
    <subcellularLocation>
        <location evidence="6">Cytoplasm</location>
    </subcellularLocation>
</comment>
<comment type="function">
    <text evidence="6">Catalyzes the interconversion of beta-pyran and beta-furan forms of D-ribose.</text>
</comment>
<evidence type="ECO:0000256" key="1">
    <source>
        <dbReference type="ARBA" id="ARBA00000223"/>
    </source>
</evidence>
<evidence type="ECO:0000256" key="3">
    <source>
        <dbReference type="ARBA" id="ARBA00022490"/>
    </source>
</evidence>
<comment type="subunit">
    <text evidence="6">Homodecamer.</text>
</comment>
<evidence type="ECO:0000256" key="5">
    <source>
        <dbReference type="ARBA" id="ARBA00023277"/>
    </source>
</evidence>
<dbReference type="PATRIC" id="fig|1505.7.peg.1736"/>
<gene>
    <name evidence="8" type="primary">rbsD_2</name>
    <name evidence="6" type="synonym">rbsD</name>
    <name evidence="8" type="ORF">R28058_14831</name>
    <name evidence="7" type="ORF">UMC4404_14651</name>
</gene>
<dbReference type="GO" id="GO:0019303">
    <property type="term" value="P:D-ribose catabolic process"/>
    <property type="evidence" value="ECO:0007669"/>
    <property type="project" value="UniProtKB-UniRule"/>
</dbReference>
<dbReference type="EMBL" id="CDNY01000003">
    <property type="protein sequence ID" value="CEO33485.1"/>
    <property type="molecule type" value="Genomic_DNA"/>
</dbReference>
<dbReference type="eggNOG" id="COG1869">
    <property type="taxonomic scope" value="Bacteria"/>
</dbReference>
<dbReference type="OrthoDB" id="9805009at2"/>
<dbReference type="PANTHER" id="PTHR37831">
    <property type="entry name" value="D-RIBOSE PYRANASE"/>
    <property type="match status" value="1"/>
</dbReference>
<dbReference type="Gene3D" id="3.40.1650.10">
    <property type="entry name" value="RbsD-like domain"/>
    <property type="match status" value="1"/>
</dbReference>
<comment type="pathway">
    <text evidence="6">Carbohydrate metabolism; D-ribose degradation; D-ribose 5-phosphate from beta-D-ribopyranose: step 1/2.</text>
</comment>
<proteinExistence type="inferred from homology"/>
<dbReference type="GO" id="GO:0005829">
    <property type="term" value="C:cytosol"/>
    <property type="evidence" value="ECO:0007669"/>
    <property type="project" value="TreeGrafter"/>
</dbReference>
<evidence type="ECO:0000256" key="4">
    <source>
        <dbReference type="ARBA" id="ARBA00023235"/>
    </source>
</evidence>
<protein>
    <recommendedName>
        <fullName evidence="2 6">D-ribose pyranase</fullName>
        <ecNumber evidence="2 6">5.4.99.62</ecNumber>
    </recommendedName>
</protein>
<dbReference type="RefSeq" id="WP_021129622.1">
    <property type="nucleotide sequence ID" value="NZ_CDLJ01000002.1"/>
</dbReference>